<sequence>MQDEFIQIFNLLVVLVPISSVILCRKYFPNNFWVGIFLSIVAFPIGHFYMGKGLSYVVIIVLFVCLASIITHNEVVLVIAGCLVSLIAVN</sequence>
<dbReference type="AlphaFoldDB" id="A0A5K7ZQ76"/>
<feature type="transmembrane region" description="Helical" evidence="1">
    <location>
        <begin position="31"/>
        <end position="50"/>
    </location>
</feature>
<evidence type="ECO:0000313" key="2">
    <source>
        <dbReference type="EMBL" id="BBO81570.1"/>
    </source>
</evidence>
<gene>
    <name evidence="2" type="ORF">DSCO28_21360</name>
</gene>
<dbReference type="EMBL" id="AP021876">
    <property type="protein sequence ID" value="BBO81570.1"/>
    <property type="molecule type" value="Genomic_DNA"/>
</dbReference>
<feature type="transmembrane region" description="Helical" evidence="1">
    <location>
        <begin position="6"/>
        <end position="24"/>
    </location>
</feature>
<keyword evidence="1" id="KW-1133">Transmembrane helix</keyword>
<keyword evidence="1" id="KW-0812">Transmembrane</keyword>
<name>A0A5K7ZQ76_9BACT</name>
<evidence type="ECO:0000256" key="1">
    <source>
        <dbReference type="SAM" id="Phobius"/>
    </source>
</evidence>
<keyword evidence="1" id="KW-0472">Membrane</keyword>
<dbReference type="Proteomes" id="UP000425960">
    <property type="component" value="Chromosome"/>
</dbReference>
<protein>
    <submittedName>
        <fullName evidence="2">Uncharacterized protein</fullName>
    </submittedName>
</protein>
<organism evidence="2 3">
    <name type="scientific">Desulfosarcina ovata subsp. sediminis</name>
    <dbReference type="NCBI Taxonomy" id="885957"/>
    <lineage>
        <taxon>Bacteria</taxon>
        <taxon>Pseudomonadati</taxon>
        <taxon>Thermodesulfobacteriota</taxon>
        <taxon>Desulfobacteria</taxon>
        <taxon>Desulfobacterales</taxon>
        <taxon>Desulfosarcinaceae</taxon>
        <taxon>Desulfosarcina</taxon>
    </lineage>
</organism>
<proteinExistence type="predicted"/>
<feature type="transmembrane region" description="Helical" evidence="1">
    <location>
        <begin position="56"/>
        <end position="89"/>
    </location>
</feature>
<dbReference type="KEGG" id="dov:DSCO28_21360"/>
<evidence type="ECO:0000313" key="3">
    <source>
        <dbReference type="Proteomes" id="UP000425960"/>
    </source>
</evidence>
<reference evidence="2 3" key="1">
    <citation type="submission" date="2019-11" db="EMBL/GenBank/DDBJ databases">
        <title>Comparative genomics of hydrocarbon-degrading Desulfosarcina strains.</title>
        <authorList>
            <person name="Watanabe M."/>
            <person name="Kojima H."/>
            <person name="Fukui M."/>
        </authorList>
    </citation>
    <scope>NUCLEOTIDE SEQUENCE [LARGE SCALE GENOMIC DNA]</scope>
    <source>
        <strain evidence="2 3">28bB2T</strain>
    </source>
</reference>
<dbReference type="RefSeq" id="WP_155322239.1">
    <property type="nucleotide sequence ID" value="NZ_AP021876.1"/>
</dbReference>
<accession>A0A5K7ZQ76</accession>